<accession>A0A1H7V712</accession>
<organism evidence="1 2">
    <name type="scientific">Nonomuraea pusilla</name>
    <dbReference type="NCBI Taxonomy" id="46177"/>
    <lineage>
        <taxon>Bacteria</taxon>
        <taxon>Bacillati</taxon>
        <taxon>Actinomycetota</taxon>
        <taxon>Actinomycetes</taxon>
        <taxon>Streptosporangiales</taxon>
        <taxon>Streptosporangiaceae</taxon>
        <taxon>Nonomuraea</taxon>
    </lineage>
</organism>
<dbReference type="OrthoDB" id="281785at2"/>
<keyword evidence="2" id="KW-1185">Reference proteome</keyword>
<evidence type="ECO:0000313" key="2">
    <source>
        <dbReference type="Proteomes" id="UP000198953"/>
    </source>
</evidence>
<dbReference type="EMBL" id="FOBF01000009">
    <property type="protein sequence ID" value="SEM05001.1"/>
    <property type="molecule type" value="Genomic_DNA"/>
</dbReference>
<dbReference type="RefSeq" id="WP_091102089.1">
    <property type="nucleotide sequence ID" value="NZ_FOBF01000009.1"/>
</dbReference>
<dbReference type="AlphaFoldDB" id="A0A1H7V712"/>
<proteinExistence type="predicted"/>
<sequence length="203" mass="22132">MSVSEPTLETVRAYLVDQANSALRRPGMYGGEIAVRLYLDAVAVACGTKQAWVEDLDDLRERGGFNAAGVTGALASLFGYGTEDAMASVCAALACSRTWLQLDHRMPADVYDELRNGIASTCRTGSSWSRLRERFGAPSILFGGTNPRYPKTLGYASERPQDPLICFHLWNDHDTHPEPVLVAVRCAHPGVSFRDTFTFVSAA</sequence>
<name>A0A1H7V712_9ACTN</name>
<dbReference type="Proteomes" id="UP000198953">
    <property type="component" value="Unassembled WGS sequence"/>
</dbReference>
<evidence type="ECO:0000313" key="1">
    <source>
        <dbReference type="EMBL" id="SEM05001.1"/>
    </source>
</evidence>
<protein>
    <submittedName>
        <fullName evidence="1">Uncharacterized protein</fullName>
    </submittedName>
</protein>
<reference evidence="1 2" key="1">
    <citation type="submission" date="2016-10" db="EMBL/GenBank/DDBJ databases">
        <authorList>
            <person name="de Groot N.N."/>
        </authorList>
    </citation>
    <scope>NUCLEOTIDE SEQUENCE [LARGE SCALE GENOMIC DNA]</scope>
    <source>
        <strain evidence="1 2">DSM 43357</strain>
    </source>
</reference>
<gene>
    <name evidence="1" type="ORF">SAMN05660976_04021</name>
</gene>